<dbReference type="EMBL" id="CP035758">
    <property type="protein sequence ID" value="QBD78018.1"/>
    <property type="molecule type" value="Genomic_DNA"/>
</dbReference>
<feature type="transmembrane region" description="Helical" evidence="3">
    <location>
        <begin position="107"/>
        <end position="127"/>
    </location>
</feature>
<feature type="domain" description="Cell envelope-related transcriptional attenuator" evidence="4">
    <location>
        <begin position="177"/>
        <end position="357"/>
    </location>
</feature>
<keyword evidence="3" id="KW-0812">Transmembrane</keyword>
<evidence type="ECO:0000256" key="1">
    <source>
        <dbReference type="ARBA" id="ARBA00006068"/>
    </source>
</evidence>
<protein>
    <recommendedName>
        <fullName evidence="4">Cell envelope-related transcriptional attenuator domain-containing protein</fullName>
    </recommendedName>
</protein>
<comment type="similarity">
    <text evidence="1">Belongs to the LytR/CpsA/Psr (LCP) family.</text>
</comment>
<dbReference type="OrthoDB" id="305468at2"/>
<evidence type="ECO:0000313" key="5">
    <source>
        <dbReference type="EMBL" id="QBD78018.1"/>
    </source>
</evidence>
<keyword evidence="6" id="KW-1185">Reference proteome</keyword>
<evidence type="ECO:0000259" key="4">
    <source>
        <dbReference type="Pfam" id="PF03816"/>
    </source>
</evidence>
<dbReference type="AlphaFoldDB" id="A0A4P6JRD7"/>
<name>A0A4P6JRD7_KTERU</name>
<dbReference type="PANTHER" id="PTHR33392:SF6">
    <property type="entry name" value="POLYISOPRENYL-TEICHOIC ACID--PEPTIDOGLYCAN TEICHOIC ACID TRANSFERASE TAGU"/>
    <property type="match status" value="1"/>
</dbReference>
<evidence type="ECO:0000313" key="6">
    <source>
        <dbReference type="Proteomes" id="UP000290365"/>
    </source>
</evidence>
<accession>A0A4P6JRD7</accession>
<feature type="region of interest" description="Disordered" evidence="2">
    <location>
        <begin position="1"/>
        <end position="104"/>
    </location>
</feature>
<organism evidence="5 6">
    <name type="scientific">Ktedonosporobacter rubrisoli</name>
    <dbReference type="NCBI Taxonomy" id="2509675"/>
    <lineage>
        <taxon>Bacteria</taxon>
        <taxon>Bacillati</taxon>
        <taxon>Chloroflexota</taxon>
        <taxon>Ktedonobacteria</taxon>
        <taxon>Ktedonobacterales</taxon>
        <taxon>Ktedonosporobacteraceae</taxon>
        <taxon>Ktedonosporobacter</taxon>
    </lineage>
</organism>
<evidence type="ECO:0000256" key="2">
    <source>
        <dbReference type="SAM" id="MobiDB-lite"/>
    </source>
</evidence>
<dbReference type="PANTHER" id="PTHR33392">
    <property type="entry name" value="POLYISOPRENYL-TEICHOIC ACID--PEPTIDOGLYCAN TEICHOIC ACID TRANSFERASE TAGU"/>
    <property type="match status" value="1"/>
</dbReference>
<dbReference type="InterPro" id="IPR004474">
    <property type="entry name" value="LytR_CpsA_psr"/>
</dbReference>
<reference evidence="5 6" key="1">
    <citation type="submission" date="2019-01" db="EMBL/GenBank/DDBJ databases">
        <title>Ktedonosporobacter rubrisoli SCAWS-G2.</title>
        <authorList>
            <person name="Huang Y."/>
            <person name="Yan B."/>
        </authorList>
    </citation>
    <scope>NUCLEOTIDE SEQUENCE [LARGE SCALE GENOMIC DNA]</scope>
    <source>
        <strain evidence="5 6">SCAWS-G2</strain>
    </source>
</reference>
<gene>
    <name evidence="5" type="ORF">EPA93_19275</name>
</gene>
<keyword evidence="3" id="KW-1133">Transmembrane helix</keyword>
<dbReference type="Pfam" id="PF03816">
    <property type="entry name" value="LytR_cpsA_psr"/>
    <property type="match status" value="1"/>
</dbReference>
<dbReference type="Gene3D" id="3.40.630.190">
    <property type="entry name" value="LCP protein"/>
    <property type="match status" value="1"/>
</dbReference>
<dbReference type="InterPro" id="IPR050922">
    <property type="entry name" value="LytR/CpsA/Psr_CW_biosynth"/>
</dbReference>
<keyword evidence="3" id="KW-0472">Membrane</keyword>
<feature type="compositionally biased region" description="Low complexity" evidence="2">
    <location>
        <begin position="58"/>
        <end position="68"/>
    </location>
</feature>
<sequence length="441" mass="47746">MSNKFYDQDDPTQPASPPAGNWQQGQQGKLVLGSFKDQPRSPQRRPYQYPQPAPGYPGQPQTPQNPYGAPGYQNPPAAYGQNRYAPPQPGAGAPYARRPGRQPRRRGCTVGCLAVLVLVGVIAVFAFTTAQRALAFGSAVSTQSPLSTQTGYMGTSDRVNLLILGYGGGSHDGANLTDSMVVISMQPQTQHTSLISVPRDLWVQNPPNSGNYTKLNAVYPVASKNGQQPAAGGDAAAQKVAGITGLDMKHTYWMTINFTGFRELIDSLGGVDVYVPDSFNACYPKNDDAAVDASWIKVQYNKGMQHMDGATAIAYARAREPLEVCGKGTSENLAELTDFGRSARQQIIMKSVLSKVKQVSAWPHLFDAMTALQHTIYTNMSLADLAEFTLKMDLNDPKTAHIGLSNANVLVDSQTNDGAYILEPRQSWAAVSAYVQQHLYQ</sequence>
<evidence type="ECO:0000256" key="3">
    <source>
        <dbReference type="SAM" id="Phobius"/>
    </source>
</evidence>
<dbReference type="RefSeq" id="WP_129889071.1">
    <property type="nucleotide sequence ID" value="NZ_CP035758.1"/>
</dbReference>
<dbReference type="KEGG" id="kbs:EPA93_19275"/>
<proteinExistence type="inferred from homology"/>
<dbReference type="NCBIfam" id="TIGR00350">
    <property type="entry name" value="lytR_cpsA_psr"/>
    <property type="match status" value="1"/>
</dbReference>
<dbReference type="Proteomes" id="UP000290365">
    <property type="component" value="Chromosome"/>
</dbReference>